<dbReference type="RefSeq" id="WP_118902082.1">
    <property type="nucleotide sequence ID" value="NZ_QWFA01000037.1"/>
</dbReference>
<gene>
    <name evidence="1" type="ORF">D3105_09525</name>
</gene>
<sequence length="80" mass="8568">MHVSPDPITNPEQAAQERETLLDLIARGLYCTTASALGAEHDEPSADALTKARAVADDYMAAYEEWLVKLAADNATPGPQ</sequence>
<evidence type="ECO:0000313" key="1">
    <source>
        <dbReference type="EMBL" id="ROV68794.1"/>
    </source>
</evidence>
<accession>A0A423V2H8</accession>
<comment type="caution">
    <text evidence="1">The sequence shown here is derived from an EMBL/GenBank/DDBJ whole genome shotgun (WGS) entry which is preliminary data.</text>
</comment>
<dbReference type="AlphaFoldDB" id="A0A423V2H8"/>
<organism evidence="1 2">
    <name type="scientific">Streptomyces globisporus</name>
    <dbReference type="NCBI Taxonomy" id="1908"/>
    <lineage>
        <taxon>Bacteria</taxon>
        <taxon>Bacillati</taxon>
        <taxon>Actinomycetota</taxon>
        <taxon>Actinomycetes</taxon>
        <taxon>Kitasatosporales</taxon>
        <taxon>Streptomycetaceae</taxon>
        <taxon>Streptomyces</taxon>
    </lineage>
</organism>
<protein>
    <submittedName>
        <fullName evidence="1">Uncharacterized protein</fullName>
    </submittedName>
</protein>
<reference evidence="1 2" key="1">
    <citation type="submission" date="2018-08" db="EMBL/GenBank/DDBJ databases">
        <title>Streptomyces globisporus 1912-4Crt, whole genome shotgun sequence.</title>
        <authorList>
            <person name="Matselyukh B."/>
        </authorList>
    </citation>
    <scope>NUCLEOTIDE SEQUENCE [LARGE SCALE GENOMIC DNA]</scope>
    <source>
        <strain evidence="1 2">1912-4Crt</strain>
    </source>
</reference>
<evidence type="ECO:0000313" key="2">
    <source>
        <dbReference type="Proteomes" id="UP000285596"/>
    </source>
</evidence>
<dbReference type="Proteomes" id="UP000285596">
    <property type="component" value="Unassembled WGS sequence"/>
</dbReference>
<name>A0A423V2H8_STRGL</name>
<proteinExistence type="predicted"/>
<dbReference type="EMBL" id="QWFA01000037">
    <property type="protein sequence ID" value="ROV68794.1"/>
    <property type="molecule type" value="Genomic_DNA"/>
</dbReference>